<evidence type="ECO:0000256" key="1">
    <source>
        <dbReference type="SAM" id="MobiDB-lite"/>
    </source>
</evidence>
<dbReference type="GO" id="GO:0006310">
    <property type="term" value="P:DNA recombination"/>
    <property type="evidence" value="ECO:0007669"/>
    <property type="project" value="InterPro"/>
</dbReference>
<dbReference type="SUPFAM" id="SSF103084">
    <property type="entry name" value="Holliday junction resolvase RusA"/>
    <property type="match status" value="1"/>
</dbReference>
<dbReference type="GO" id="GO:0006281">
    <property type="term" value="P:DNA repair"/>
    <property type="evidence" value="ECO:0007669"/>
    <property type="project" value="InterPro"/>
</dbReference>
<sequence length="163" mass="18303">MARAGASARAGAPVVPVRSEDPSGEELSSMLGTLRAAREELPLVDYFCIHPSDWDGTRLSLNDRLHFRANADRTKFWRELSGILGRRIRARLSRGRVEVVYRFPDERRREVSNLQSTSKAILDGIVDAGIYPDDDDRHMIGPENLRDPVNGPHRVTVLLYGVP</sequence>
<dbReference type="EMBL" id="OR521058">
    <property type="protein sequence ID" value="WNO25869.1"/>
    <property type="molecule type" value="Genomic_DNA"/>
</dbReference>
<dbReference type="GO" id="GO:0000287">
    <property type="term" value="F:magnesium ion binding"/>
    <property type="evidence" value="ECO:0007669"/>
    <property type="project" value="InterPro"/>
</dbReference>
<dbReference type="InterPro" id="IPR036614">
    <property type="entry name" value="RusA-like_sf"/>
</dbReference>
<feature type="region of interest" description="Disordered" evidence="1">
    <location>
        <begin position="1"/>
        <end position="28"/>
    </location>
</feature>
<accession>A0AA96HUI5</accession>
<dbReference type="Proteomes" id="UP001304441">
    <property type="component" value="Segment"/>
</dbReference>
<gene>
    <name evidence="2" type="primary">47</name>
    <name evidence="2" type="ORF">SEA_ALTADENA_47</name>
</gene>
<protein>
    <submittedName>
        <fullName evidence="2">RusA-like resolvase</fullName>
    </submittedName>
</protein>
<organism evidence="2 3">
    <name type="scientific">Arthrobacter phage Altadena</name>
    <dbReference type="NCBI Taxonomy" id="3059064"/>
    <lineage>
        <taxon>Viruses</taxon>
        <taxon>Duplodnaviria</taxon>
        <taxon>Heunggongvirae</taxon>
        <taxon>Uroviricota</taxon>
        <taxon>Caudoviricetes</taxon>
        <taxon>Berryhillviridae</taxon>
        <taxon>Altadenavirus</taxon>
        <taxon>Altadenavirus altadena</taxon>
    </lineage>
</organism>
<keyword evidence="3" id="KW-1185">Reference proteome</keyword>
<evidence type="ECO:0000313" key="2">
    <source>
        <dbReference type="EMBL" id="WNO25869.1"/>
    </source>
</evidence>
<name>A0AA96HUI5_9CAUD</name>
<proteinExistence type="predicted"/>
<reference evidence="2 3" key="1">
    <citation type="submission" date="2023-08" db="EMBL/GenBank/DDBJ databases">
        <authorList>
            <person name="Beyer A.R."/>
            <person name="Cuttino I."/>
            <person name="Clifton D.R."/>
            <person name="Poitier J.S."/>
            <person name="White J."/>
            <person name="Ko C."/>
            <person name="Russell D.A."/>
            <person name="Jacobs-Sera D."/>
            <person name="Hatfull G.F."/>
        </authorList>
    </citation>
    <scope>NUCLEOTIDE SEQUENCE [LARGE SCALE GENOMIC DNA]</scope>
</reference>
<evidence type="ECO:0000313" key="3">
    <source>
        <dbReference type="Proteomes" id="UP001304441"/>
    </source>
</evidence>
<dbReference type="Gene3D" id="3.30.1330.70">
    <property type="entry name" value="Holliday junction resolvase RusA"/>
    <property type="match status" value="1"/>
</dbReference>
<feature type="compositionally biased region" description="Low complexity" evidence="1">
    <location>
        <begin position="1"/>
        <end position="17"/>
    </location>
</feature>